<organism evidence="1 2">
    <name type="scientific">Geoglobus acetivorans</name>
    <dbReference type="NCBI Taxonomy" id="565033"/>
    <lineage>
        <taxon>Archaea</taxon>
        <taxon>Methanobacteriati</taxon>
        <taxon>Methanobacteriota</taxon>
        <taxon>Archaeoglobi</taxon>
        <taxon>Archaeoglobales</taxon>
        <taxon>Archaeoglobaceae</taxon>
        <taxon>Geoglobus</taxon>
    </lineage>
</organism>
<name>A0A0A7GGJ5_GEOAI</name>
<dbReference type="KEGG" id="gac:GACE_2137"/>
<dbReference type="Gene3D" id="3.30.420.40">
    <property type="match status" value="1"/>
</dbReference>
<evidence type="ECO:0000313" key="2">
    <source>
        <dbReference type="Proteomes" id="UP000030624"/>
    </source>
</evidence>
<dbReference type="STRING" id="565033.GACE_2137"/>
<protein>
    <submittedName>
        <fullName evidence="1">ROK family protein</fullName>
    </submittedName>
</protein>
<dbReference type="InterPro" id="IPR043129">
    <property type="entry name" value="ATPase_NBD"/>
</dbReference>
<dbReference type="EMBL" id="CP009552">
    <property type="protein sequence ID" value="AIY91159.1"/>
    <property type="molecule type" value="Genomic_DNA"/>
</dbReference>
<dbReference type="PANTHER" id="PTHR18964:SF149">
    <property type="entry name" value="BIFUNCTIONAL UDP-N-ACETYLGLUCOSAMINE 2-EPIMERASE_N-ACETYLMANNOSAMINE KINASE"/>
    <property type="match status" value="1"/>
</dbReference>
<sequence>METLIPFPAGCRMMNTGIDVGGTFTDIVSFEGREFTHVQTLKTSEFLKNPCMVGECSNAVFAIAGWVREGRVIRTPNIPGFDAKLFEGRRVENDANCFAIYARHVTGFSSIFAVTLGTGIGSAIIADSKLYRGNGLASEIGHAFVGGKERCVCGGIGHLETFFSGWVIKKRFGRELSREELLRLDGFKVLCAEIAKAVLILDPEAVVFGGRISALLEPEDFRQIYDFLPPEFRPEIRVIKDALAVAKGAAILAGGGE</sequence>
<accession>A0A0A7GGJ5</accession>
<proteinExistence type="predicted"/>
<dbReference type="SUPFAM" id="SSF53067">
    <property type="entry name" value="Actin-like ATPase domain"/>
    <property type="match status" value="1"/>
</dbReference>
<dbReference type="Pfam" id="PF00480">
    <property type="entry name" value="ROK"/>
    <property type="match status" value="1"/>
</dbReference>
<dbReference type="Proteomes" id="UP000030624">
    <property type="component" value="Chromosome"/>
</dbReference>
<dbReference type="InterPro" id="IPR000600">
    <property type="entry name" value="ROK"/>
</dbReference>
<dbReference type="AlphaFoldDB" id="A0A0A7GGJ5"/>
<gene>
    <name evidence="1" type="ORF">GACE_2137</name>
</gene>
<dbReference type="HOGENOM" id="CLU_1080110_0_0_2"/>
<dbReference type="PANTHER" id="PTHR18964">
    <property type="entry name" value="ROK (REPRESSOR, ORF, KINASE) FAMILY"/>
    <property type="match status" value="1"/>
</dbReference>
<dbReference type="eggNOG" id="arCOG04280">
    <property type="taxonomic scope" value="Archaea"/>
</dbReference>
<evidence type="ECO:0000313" key="1">
    <source>
        <dbReference type="EMBL" id="AIY91159.1"/>
    </source>
</evidence>
<reference evidence="1 2" key="1">
    <citation type="journal article" date="2015" name="Appl. Environ. Microbiol.">
        <title>The Geoglobus acetivorans genome: Fe(III) reduction, acetate utilization, autotrophic growth, and degradation of aromatic compounds in a hyperthermophilic archaeon.</title>
        <authorList>
            <person name="Mardanov A.V."/>
            <person name="Slododkina G.B."/>
            <person name="Slobodkin A.I."/>
            <person name="Beletsky A.V."/>
            <person name="Gavrilov S.N."/>
            <person name="Kublanov I.V."/>
            <person name="Bonch-Osmolovskaya E.A."/>
            <person name="Skryabin K.G."/>
            <person name="Ravin N.V."/>
        </authorList>
    </citation>
    <scope>NUCLEOTIDE SEQUENCE [LARGE SCALE GENOMIC DNA]</scope>
    <source>
        <strain evidence="1 2">SBH6</strain>
    </source>
</reference>